<evidence type="ECO:0000256" key="1">
    <source>
        <dbReference type="SAM" id="MobiDB-lite"/>
    </source>
</evidence>
<protein>
    <submittedName>
        <fullName evidence="2">Uncharacterized protein</fullName>
    </submittedName>
</protein>
<reference evidence="2" key="1">
    <citation type="journal article" date="2019" name="Sci. Rep.">
        <title>Draft genome of Tanacetum cinerariifolium, the natural source of mosquito coil.</title>
        <authorList>
            <person name="Yamashiro T."/>
            <person name="Shiraishi A."/>
            <person name="Satake H."/>
            <person name="Nakayama K."/>
        </authorList>
    </citation>
    <scope>NUCLEOTIDE SEQUENCE</scope>
</reference>
<feature type="compositionally biased region" description="Low complexity" evidence="1">
    <location>
        <begin position="1"/>
        <end position="20"/>
    </location>
</feature>
<feature type="non-terminal residue" evidence="2">
    <location>
        <position position="1"/>
    </location>
</feature>
<sequence>RQPGHLRAAAGGPHHAPRAGQCPPAHPAVGAGRGGGAAAGTAGTDRLAVPPHQAHGGAAARH</sequence>
<dbReference type="AlphaFoldDB" id="A0A699XBM8"/>
<organism evidence="2">
    <name type="scientific">Tanacetum cinerariifolium</name>
    <name type="common">Dalmatian daisy</name>
    <name type="synonym">Chrysanthemum cinerariifolium</name>
    <dbReference type="NCBI Taxonomy" id="118510"/>
    <lineage>
        <taxon>Eukaryota</taxon>
        <taxon>Viridiplantae</taxon>
        <taxon>Streptophyta</taxon>
        <taxon>Embryophyta</taxon>
        <taxon>Tracheophyta</taxon>
        <taxon>Spermatophyta</taxon>
        <taxon>Magnoliopsida</taxon>
        <taxon>eudicotyledons</taxon>
        <taxon>Gunneridae</taxon>
        <taxon>Pentapetalae</taxon>
        <taxon>asterids</taxon>
        <taxon>campanulids</taxon>
        <taxon>Asterales</taxon>
        <taxon>Asteraceae</taxon>
        <taxon>Asteroideae</taxon>
        <taxon>Anthemideae</taxon>
        <taxon>Anthemidinae</taxon>
        <taxon>Tanacetum</taxon>
    </lineage>
</organism>
<accession>A0A699XBM8</accession>
<gene>
    <name evidence="2" type="ORF">Tci_929056</name>
</gene>
<evidence type="ECO:0000313" key="2">
    <source>
        <dbReference type="EMBL" id="GFD57087.1"/>
    </source>
</evidence>
<name>A0A699XBM8_TANCI</name>
<dbReference type="EMBL" id="BKCJ011836834">
    <property type="protein sequence ID" value="GFD57087.1"/>
    <property type="molecule type" value="Genomic_DNA"/>
</dbReference>
<feature type="region of interest" description="Disordered" evidence="1">
    <location>
        <begin position="1"/>
        <end position="62"/>
    </location>
</feature>
<proteinExistence type="predicted"/>
<comment type="caution">
    <text evidence="2">The sequence shown here is derived from an EMBL/GenBank/DDBJ whole genome shotgun (WGS) entry which is preliminary data.</text>
</comment>